<dbReference type="Pfam" id="PF00848">
    <property type="entry name" value="Ring_hydroxyl_A"/>
    <property type="match status" value="1"/>
</dbReference>
<dbReference type="CDD" id="cd03469">
    <property type="entry name" value="Rieske_RO_Alpha_N"/>
    <property type="match status" value="1"/>
</dbReference>
<accession>A0ABS6XQ08</accession>
<evidence type="ECO:0000313" key="3">
    <source>
        <dbReference type="EMBL" id="MBW4332292.1"/>
    </source>
</evidence>
<feature type="domain" description="Rieske" evidence="2">
    <location>
        <begin position="57"/>
        <end position="175"/>
    </location>
</feature>
<evidence type="ECO:0000259" key="2">
    <source>
        <dbReference type="PROSITE" id="PS51296"/>
    </source>
</evidence>
<dbReference type="Pfam" id="PF00355">
    <property type="entry name" value="Rieske"/>
    <property type="match status" value="1"/>
</dbReference>
<dbReference type="InterPro" id="IPR017941">
    <property type="entry name" value="Rieske_2Fe-2S"/>
</dbReference>
<comment type="cofactor">
    <cofactor evidence="1">
        <name>Fe cation</name>
        <dbReference type="ChEBI" id="CHEBI:24875"/>
    </cofactor>
</comment>
<dbReference type="Proteomes" id="UP001197214">
    <property type="component" value="Unassembled WGS sequence"/>
</dbReference>
<dbReference type="PANTHER" id="PTHR43756:SF5">
    <property type="entry name" value="CHOLINE MONOOXYGENASE, CHLOROPLASTIC"/>
    <property type="match status" value="1"/>
</dbReference>
<comment type="caution">
    <text evidence="3">The sequence shown here is derived from an EMBL/GenBank/DDBJ whole genome shotgun (WGS) entry which is preliminary data.</text>
</comment>
<sequence>MADHRLDAQAFAAARRVIEGSSKVGEDFATAEIFPAEAYTGEDFWRFERWALFEREWLCVGHVNQLPEPNTHFMMTVVEEPLIVSRDDKGEIHVLSAICQHRGHPLRDGLDPADDKGRCARSKLLVCPYHAWSYKLDGSLMAAPGMSKTASIAELRDRIRLPRIRHTVFHGLIFINFDPDATPLEGQLGKMGELIANFHLEQLVPTPTVSSGTIASNWKIYQENSLEPYHTDVVHRNSHNPAPAHLSRFYDCTPDDGAIYTTTGFSADAELFTADGSEELPQIKGLAPDEQNRILFISVLPMLFLLFEPGSVLVTIALPGSAGTMELLTFSLYQKDAAEHPRFADISAAQAKALTAIVQEDLVTQEALQRGHQSRFTPPGVLSWLETTIPQMNGWLLKRYRSALEAAEA</sequence>
<keyword evidence="3" id="KW-0223">Dioxygenase</keyword>
<dbReference type="InterPro" id="IPR001663">
    <property type="entry name" value="Rng_hydr_dOase-A"/>
</dbReference>
<reference evidence="3 4" key="1">
    <citation type="submission" date="2021-07" db="EMBL/GenBank/DDBJ databases">
        <title>Stakelama flava sp. nov., a novel endophytic bacterium isolated from branch of Kandelia candel.</title>
        <authorList>
            <person name="Tuo L."/>
        </authorList>
    </citation>
    <scope>NUCLEOTIDE SEQUENCE [LARGE SCALE GENOMIC DNA]</scope>
    <source>
        <strain evidence="3 4">CBK3Z-3</strain>
    </source>
</reference>
<dbReference type="PROSITE" id="PS51296">
    <property type="entry name" value="RIESKE"/>
    <property type="match status" value="1"/>
</dbReference>
<organism evidence="3 4">
    <name type="scientific">Stakelama flava</name>
    <dbReference type="NCBI Taxonomy" id="2860338"/>
    <lineage>
        <taxon>Bacteria</taxon>
        <taxon>Pseudomonadati</taxon>
        <taxon>Pseudomonadota</taxon>
        <taxon>Alphaproteobacteria</taxon>
        <taxon>Sphingomonadales</taxon>
        <taxon>Sphingomonadaceae</taxon>
        <taxon>Stakelama</taxon>
    </lineage>
</organism>
<dbReference type="RefSeq" id="WP_219239415.1">
    <property type="nucleotide sequence ID" value="NZ_JAHWZX010000023.1"/>
</dbReference>
<dbReference type="EMBL" id="JAHWZX010000023">
    <property type="protein sequence ID" value="MBW4332292.1"/>
    <property type="molecule type" value="Genomic_DNA"/>
</dbReference>
<evidence type="ECO:0000313" key="4">
    <source>
        <dbReference type="Proteomes" id="UP001197214"/>
    </source>
</evidence>
<keyword evidence="3" id="KW-0560">Oxidoreductase</keyword>
<gene>
    <name evidence="3" type="ORF">KY084_15655</name>
</gene>
<dbReference type="InterPro" id="IPR015879">
    <property type="entry name" value="Ring_hydroxy_dOase_asu_C_dom"/>
</dbReference>
<dbReference type="PANTHER" id="PTHR43756">
    <property type="entry name" value="CHOLINE MONOOXYGENASE, CHLOROPLASTIC"/>
    <property type="match status" value="1"/>
</dbReference>
<dbReference type="GO" id="GO:0051213">
    <property type="term" value="F:dioxygenase activity"/>
    <property type="evidence" value="ECO:0007669"/>
    <property type="project" value="UniProtKB-KW"/>
</dbReference>
<proteinExistence type="predicted"/>
<keyword evidence="4" id="KW-1185">Reference proteome</keyword>
<name>A0ABS6XQ08_9SPHN</name>
<evidence type="ECO:0000256" key="1">
    <source>
        <dbReference type="ARBA" id="ARBA00001962"/>
    </source>
</evidence>
<protein>
    <submittedName>
        <fullName evidence="3">Aromatic ring-hydroxylating dioxygenase subunit alpha</fullName>
    </submittedName>
</protein>